<accession>A0A3E5CGL2</accession>
<dbReference type="EMBL" id="JAPTZU010000003">
    <property type="protein sequence ID" value="MCZ2687452.1"/>
    <property type="molecule type" value="Genomic_DNA"/>
</dbReference>
<name>A0A3E5CGL2_BACFG</name>
<protein>
    <submittedName>
        <fullName evidence="1">Uncharacterized protein</fullName>
    </submittedName>
</protein>
<dbReference type="Proteomes" id="UP001079672">
    <property type="component" value="Unassembled WGS sequence"/>
</dbReference>
<organism evidence="1 2">
    <name type="scientific">Bacteroides fragilis</name>
    <dbReference type="NCBI Taxonomy" id="817"/>
    <lineage>
        <taxon>Bacteria</taxon>
        <taxon>Pseudomonadati</taxon>
        <taxon>Bacteroidota</taxon>
        <taxon>Bacteroidia</taxon>
        <taxon>Bacteroidales</taxon>
        <taxon>Bacteroidaceae</taxon>
        <taxon>Bacteroides</taxon>
    </lineage>
</organism>
<gene>
    <name evidence="1" type="ORF">O1433_08045</name>
</gene>
<dbReference type="GeneID" id="99672371"/>
<evidence type="ECO:0000313" key="1">
    <source>
        <dbReference type="EMBL" id="MCZ2687452.1"/>
    </source>
</evidence>
<evidence type="ECO:0000313" key="2">
    <source>
        <dbReference type="Proteomes" id="UP001079672"/>
    </source>
</evidence>
<dbReference type="RefSeq" id="WP_005807277.1">
    <property type="nucleotide sequence ID" value="NZ_CP037440.1"/>
</dbReference>
<proteinExistence type="predicted"/>
<dbReference type="AlphaFoldDB" id="A0A3E5CGL2"/>
<comment type="caution">
    <text evidence="1">The sequence shown here is derived from an EMBL/GenBank/DDBJ whole genome shotgun (WGS) entry which is preliminary data.</text>
</comment>
<sequence length="120" mass="13828">MENKNLTIVDLFIDILSKNKDIQSQNMGKRLKVFIRIPECAEFLNVIIINAMGYKSQIKSTTVDKAVECIIKQSNISVDEDNSLDEHQKQQIKKDNESILRMCADITKNKLKETEQLIED</sequence>
<reference evidence="1" key="1">
    <citation type="submission" date="2022-12" db="EMBL/GenBank/DDBJ databases">
        <title>Development of a Multilocus Sequence Typing Scheme for Bacteroides fragilis Based on Whole Genome Sequencing Data and Clinical Application.</title>
        <authorList>
            <person name="Nielsen F.D."/>
            <person name="Justesen U.S."/>
        </authorList>
    </citation>
    <scope>NUCLEOTIDE SEQUENCE</scope>
    <source>
        <strain evidence="1">BF_AM_ODE_DK_2015_4</strain>
    </source>
</reference>